<dbReference type="RefSeq" id="WP_156734251.1">
    <property type="nucleotide sequence ID" value="NZ_CP045008.1"/>
</dbReference>
<evidence type="ECO:0000313" key="2">
    <source>
        <dbReference type="Proteomes" id="UP000501338"/>
    </source>
</evidence>
<evidence type="ECO:0000313" key="1">
    <source>
        <dbReference type="EMBL" id="QIF91871.1"/>
    </source>
</evidence>
<accession>A0ABX6JW24</accession>
<gene>
    <name evidence="1" type="ORF">GTH23_18445</name>
</gene>
<protein>
    <recommendedName>
        <fullName evidence="3">Morphogenetic protein</fullName>
    </recommendedName>
</protein>
<dbReference type="Proteomes" id="UP000501338">
    <property type="component" value="Chromosome"/>
</dbReference>
<sequence length="195" mass="22826">MSKERGIIFNTEMVKAILDGRKTQTRRVMNNQPCTLSGETISVQQDDFNFRWAGDLHNDTSGWFPCPLGKVGDRLWVRETFKTGVCTESTIAYKATHKPSDLEEGWYEEIKWTPSIHMPRRYSRITLEITDVRVERLKSADDNEFKAEGYPLDRELTGGSMDPFCWFRNLWDSVSPTNFKYADNPWVWVIEFKRI</sequence>
<organism evidence="1 2">
    <name type="scientific">Proteus terrae subsp. cibarius</name>
    <dbReference type="NCBI Taxonomy" id="626774"/>
    <lineage>
        <taxon>Bacteria</taxon>
        <taxon>Pseudomonadati</taxon>
        <taxon>Pseudomonadota</taxon>
        <taxon>Gammaproteobacteria</taxon>
        <taxon>Enterobacterales</taxon>
        <taxon>Morganellaceae</taxon>
        <taxon>Proteus</taxon>
    </lineage>
</organism>
<proteinExistence type="predicted"/>
<keyword evidence="2" id="KW-1185">Reference proteome</keyword>
<evidence type="ECO:0008006" key="3">
    <source>
        <dbReference type="Google" id="ProtNLM"/>
    </source>
</evidence>
<name>A0ABX6JW24_9GAMM</name>
<reference evidence="1 2" key="1">
    <citation type="submission" date="2020-01" db="EMBL/GenBank/DDBJ databases">
        <title>The genomic epidemiology of tigecycline resistance gene tet(X) variants in a swine farm in China.</title>
        <authorList>
            <person name="Peng K."/>
            <person name="Li R."/>
        </authorList>
    </citation>
    <scope>NUCLEOTIDE SEQUENCE [LARGE SCALE GENOMIC DNA]</scope>
    <source>
        <strain evidence="1 2">ZF1</strain>
    </source>
</reference>
<dbReference type="EMBL" id="CP047340">
    <property type="protein sequence ID" value="QIF91871.1"/>
    <property type="molecule type" value="Genomic_DNA"/>
</dbReference>